<proteinExistence type="predicted"/>
<accession>A0ABT2LZA7</accession>
<sequence length="83" mass="9586">MDGKIIFKNEQGENEEFTVLLETKVNNIKYILVEKEDEEIAYIFKDTSDDSSEEAVYEVVLDEDEVGYIGKIFSELLEDVDLV</sequence>
<reference evidence="1" key="1">
    <citation type="submission" date="2022-09" db="EMBL/GenBank/DDBJ databases">
        <title>Eubacterium sp. LFL-14 isolated from human feces.</title>
        <authorList>
            <person name="Liu F."/>
        </authorList>
    </citation>
    <scope>NUCLEOTIDE SEQUENCE</scope>
    <source>
        <strain evidence="1">LFL-14</strain>
    </source>
</reference>
<dbReference type="Proteomes" id="UP001431199">
    <property type="component" value="Unassembled WGS sequence"/>
</dbReference>
<name>A0ABT2LZA7_9FIRM</name>
<protein>
    <submittedName>
        <fullName evidence="1">DUF1292 domain-containing protein</fullName>
    </submittedName>
</protein>
<dbReference type="RefSeq" id="WP_022089227.1">
    <property type="nucleotide sequence ID" value="NZ_JAODBU010000005.1"/>
</dbReference>
<dbReference type="Pfam" id="PF06949">
    <property type="entry name" value="DUF1292"/>
    <property type="match status" value="1"/>
</dbReference>
<evidence type="ECO:0000313" key="1">
    <source>
        <dbReference type="EMBL" id="MCT7398609.1"/>
    </source>
</evidence>
<evidence type="ECO:0000313" key="2">
    <source>
        <dbReference type="Proteomes" id="UP001431199"/>
    </source>
</evidence>
<comment type="caution">
    <text evidence="1">The sequence shown here is derived from an EMBL/GenBank/DDBJ whole genome shotgun (WGS) entry which is preliminary data.</text>
</comment>
<keyword evidence="2" id="KW-1185">Reference proteome</keyword>
<organism evidence="1 2">
    <name type="scientific">Eubacterium album</name>
    <dbReference type="NCBI Taxonomy" id="2978477"/>
    <lineage>
        <taxon>Bacteria</taxon>
        <taxon>Bacillati</taxon>
        <taxon>Bacillota</taxon>
        <taxon>Clostridia</taxon>
        <taxon>Eubacteriales</taxon>
        <taxon>Eubacteriaceae</taxon>
        <taxon>Eubacterium</taxon>
    </lineage>
</organism>
<gene>
    <name evidence="1" type="ORF">N5B56_05840</name>
</gene>
<dbReference type="InterPro" id="IPR009711">
    <property type="entry name" value="UPF0473"/>
</dbReference>
<dbReference type="EMBL" id="JAODBU010000005">
    <property type="protein sequence ID" value="MCT7398609.1"/>
    <property type="molecule type" value="Genomic_DNA"/>
</dbReference>